<evidence type="ECO:0000256" key="1">
    <source>
        <dbReference type="ARBA" id="ARBA00004651"/>
    </source>
</evidence>
<dbReference type="InterPro" id="IPR000390">
    <property type="entry name" value="Small_drug/metabolite_transptr"/>
</dbReference>
<feature type="transmembrane region" description="Helical" evidence="8">
    <location>
        <begin position="32"/>
        <end position="53"/>
    </location>
</feature>
<proteinExistence type="inferred from homology"/>
<dbReference type="Proteomes" id="UP000009877">
    <property type="component" value="Unassembled WGS sequence"/>
</dbReference>
<dbReference type="Gene3D" id="1.10.3730.20">
    <property type="match status" value="1"/>
</dbReference>
<comment type="subcellular location">
    <subcellularLocation>
        <location evidence="1 7">Cell membrane</location>
        <topology evidence="1 7">Multi-pass membrane protein</topology>
    </subcellularLocation>
</comment>
<comment type="similarity">
    <text evidence="7">Belongs to the drug/metabolite transporter (DMT) superfamily. Small multidrug resistance (SMR) (TC 2.A.7.1) family.</text>
</comment>
<comment type="caution">
    <text evidence="9">The sequence shown here is derived from an EMBL/GenBank/DDBJ whole genome shotgun (WGS) entry which is preliminary data.</text>
</comment>
<dbReference type="SUPFAM" id="SSF103481">
    <property type="entry name" value="Multidrug resistance efflux transporter EmrE"/>
    <property type="match status" value="1"/>
</dbReference>
<dbReference type="STRING" id="71999.KPaMU14_01795"/>
<sequence>MTMLALASLVLAILFEVSATLCVRMAAGGSRLWWLAIGLGYVLAFSMLSLTLAEGTPLGVAYGVWAAAGVALTAILSRVLFKEPLTRVMSLGIALIIGGVLLIELGAAH</sequence>
<feature type="transmembrane region" description="Helical" evidence="8">
    <location>
        <begin position="60"/>
        <end position="81"/>
    </location>
</feature>
<evidence type="ECO:0000256" key="7">
    <source>
        <dbReference type="RuleBase" id="RU003942"/>
    </source>
</evidence>
<dbReference type="InterPro" id="IPR037185">
    <property type="entry name" value="EmrE-like"/>
</dbReference>
<keyword evidence="3" id="KW-1003">Cell membrane</keyword>
<gene>
    <name evidence="9" type="ORF">C884_00311</name>
</gene>
<keyword evidence="4 7" id="KW-0812">Transmembrane</keyword>
<dbReference type="Pfam" id="PF00893">
    <property type="entry name" value="Multi_Drug_Res"/>
    <property type="match status" value="1"/>
</dbReference>
<dbReference type="GO" id="GO:0022857">
    <property type="term" value="F:transmembrane transporter activity"/>
    <property type="evidence" value="ECO:0007669"/>
    <property type="project" value="InterPro"/>
</dbReference>
<keyword evidence="10" id="KW-1185">Reference proteome</keyword>
<dbReference type="PANTHER" id="PTHR30561:SF1">
    <property type="entry name" value="MULTIDRUG TRANSPORTER EMRE"/>
    <property type="match status" value="1"/>
</dbReference>
<keyword evidence="5 8" id="KW-1133">Transmembrane helix</keyword>
<keyword evidence="6 8" id="KW-0472">Membrane</keyword>
<keyword evidence="2" id="KW-0813">Transport</keyword>
<dbReference type="InterPro" id="IPR045324">
    <property type="entry name" value="Small_multidrug_res"/>
</dbReference>
<accession>M2WDP8</accession>
<evidence type="ECO:0000313" key="10">
    <source>
        <dbReference type="Proteomes" id="UP000009877"/>
    </source>
</evidence>
<dbReference type="GO" id="GO:0005886">
    <property type="term" value="C:plasma membrane"/>
    <property type="evidence" value="ECO:0007669"/>
    <property type="project" value="UniProtKB-SubCell"/>
</dbReference>
<name>M2WDP8_9MICC</name>
<evidence type="ECO:0000256" key="3">
    <source>
        <dbReference type="ARBA" id="ARBA00022475"/>
    </source>
</evidence>
<evidence type="ECO:0000256" key="5">
    <source>
        <dbReference type="ARBA" id="ARBA00022989"/>
    </source>
</evidence>
<evidence type="ECO:0000256" key="6">
    <source>
        <dbReference type="ARBA" id="ARBA00023136"/>
    </source>
</evidence>
<evidence type="ECO:0000256" key="4">
    <source>
        <dbReference type="ARBA" id="ARBA00022692"/>
    </source>
</evidence>
<organism evidence="9 10">
    <name type="scientific">Kocuria palustris PEL</name>
    <dbReference type="NCBI Taxonomy" id="1236550"/>
    <lineage>
        <taxon>Bacteria</taxon>
        <taxon>Bacillati</taxon>
        <taxon>Actinomycetota</taxon>
        <taxon>Actinomycetes</taxon>
        <taxon>Micrococcales</taxon>
        <taxon>Micrococcaceae</taxon>
        <taxon>Kocuria</taxon>
    </lineage>
</organism>
<dbReference type="AlphaFoldDB" id="M2WDP8"/>
<evidence type="ECO:0000256" key="8">
    <source>
        <dbReference type="SAM" id="Phobius"/>
    </source>
</evidence>
<dbReference type="EMBL" id="ANHZ02000011">
    <property type="protein sequence ID" value="EME36637.1"/>
    <property type="molecule type" value="Genomic_DNA"/>
</dbReference>
<dbReference type="PANTHER" id="PTHR30561">
    <property type="entry name" value="SMR FAMILY PROTON-DEPENDENT DRUG EFFLUX TRANSPORTER SUGE"/>
    <property type="match status" value="1"/>
</dbReference>
<reference evidence="9 10" key="1">
    <citation type="journal article" date="2014" name="Genome Announc.">
        <title>Draft Genome Sequence of Kocuria palustris PEL.</title>
        <authorList>
            <person name="Sharma G."/>
            <person name="Khatri I."/>
            <person name="Subramanian S."/>
        </authorList>
    </citation>
    <scope>NUCLEOTIDE SEQUENCE [LARGE SCALE GENOMIC DNA]</scope>
    <source>
        <strain evidence="9 10">PEL</strain>
    </source>
</reference>
<protein>
    <submittedName>
        <fullName evidence="9">Ethidium bromide-methyl viologen resistance protein EmrE</fullName>
    </submittedName>
</protein>
<feature type="transmembrane region" description="Helical" evidence="8">
    <location>
        <begin position="87"/>
        <end position="107"/>
    </location>
</feature>
<evidence type="ECO:0000256" key="2">
    <source>
        <dbReference type="ARBA" id="ARBA00022448"/>
    </source>
</evidence>
<evidence type="ECO:0000313" key="9">
    <source>
        <dbReference type="EMBL" id="EME36637.1"/>
    </source>
</evidence>